<evidence type="ECO:0000313" key="4">
    <source>
        <dbReference type="EMBL" id="MBD0383107.1"/>
    </source>
</evidence>
<name>A0A926KTB1_9BACL</name>
<dbReference type="GO" id="GO:0009245">
    <property type="term" value="P:lipid A biosynthetic process"/>
    <property type="evidence" value="ECO:0007669"/>
    <property type="project" value="TreeGrafter"/>
</dbReference>
<dbReference type="PANTHER" id="PTHR31302:SF31">
    <property type="entry name" value="PHOSPHODIESTERASE YAEI"/>
    <property type="match status" value="1"/>
</dbReference>
<accession>A0A926KTB1</accession>
<dbReference type="Pfam" id="PF00149">
    <property type="entry name" value="Metallophos"/>
    <property type="match status" value="1"/>
</dbReference>
<evidence type="ECO:0000313" key="5">
    <source>
        <dbReference type="Proteomes" id="UP000650466"/>
    </source>
</evidence>
<feature type="domain" description="Calcineurin-like phosphoesterase" evidence="3">
    <location>
        <begin position="61"/>
        <end position="224"/>
    </location>
</feature>
<dbReference type="AlphaFoldDB" id="A0A926KTB1"/>
<dbReference type="CDD" id="cd07385">
    <property type="entry name" value="MPP_YkuE_C"/>
    <property type="match status" value="1"/>
</dbReference>
<dbReference type="RefSeq" id="WP_188176881.1">
    <property type="nucleotide sequence ID" value="NZ_JACVVD010000009.1"/>
</dbReference>
<dbReference type="InterPro" id="IPR051158">
    <property type="entry name" value="Metallophosphoesterase_sf"/>
</dbReference>
<dbReference type="Gene3D" id="3.60.21.10">
    <property type="match status" value="1"/>
</dbReference>
<dbReference type="GO" id="GO:0046872">
    <property type="term" value="F:metal ion binding"/>
    <property type="evidence" value="ECO:0007669"/>
    <property type="project" value="UniProtKB-KW"/>
</dbReference>
<keyword evidence="2" id="KW-0378">Hydrolase</keyword>
<gene>
    <name evidence="4" type="ORF">ICC18_23635</name>
</gene>
<evidence type="ECO:0000256" key="2">
    <source>
        <dbReference type="ARBA" id="ARBA00022801"/>
    </source>
</evidence>
<organism evidence="4 5">
    <name type="scientific">Paenibacillus sedimenti</name>
    <dbReference type="NCBI Taxonomy" id="2770274"/>
    <lineage>
        <taxon>Bacteria</taxon>
        <taxon>Bacillati</taxon>
        <taxon>Bacillota</taxon>
        <taxon>Bacilli</taxon>
        <taxon>Bacillales</taxon>
        <taxon>Paenibacillaceae</taxon>
        <taxon>Paenibacillus</taxon>
    </lineage>
</organism>
<reference evidence="4" key="1">
    <citation type="submission" date="2020-09" db="EMBL/GenBank/DDBJ databases">
        <title>Draft Genome Sequence of Paenibacillus sp. WST5.</title>
        <authorList>
            <person name="Bao Z."/>
        </authorList>
    </citation>
    <scope>NUCLEOTIDE SEQUENCE</scope>
    <source>
        <strain evidence="4">WST5</strain>
    </source>
</reference>
<keyword evidence="5" id="KW-1185">Reference proteome</keyword>
<dbReference type="GO" id="GO:0016020">
    <property type="term" value="C:membrane"/>
    <property type="evidence" value="ECO:0007669"/>
    <property type="project" value="GOC"/>
</dbReference>
<protein>
    <submittedName>
        <fullName evidence="4">Metallophosphoesterase</fullName>
    </submittedName>
</protein>
<comment type="caution">
    <text evidence="4">The sequence shown here is derived from an EMBL/GenBank/DDBJ whole genome shotgun (WGS) entry which is preliminary data.</text>
</comment>
<dbReference type="SUPFAM" id="SSF56300">
    <property type="entry name" value="Metallo-dependent phosphatases"/>
    <property type="match status" value="1"/>
</dbReference>
<dbReference type="GO" id="GO:0008758">
    <property type="term" value="F:UDP-2,3-diacylglucosamine hydrolase activity"/>
    <property type="evidence" value="ECO:0007669"/>
    <property type="project" value="TreeGrafter"/>
</dbReference>
<keyword evidence="1" id="KW-0479">Metal-binding</keyword>
<dbReference type="PANTHER" id="PTHR31302">
    <property type="entry name" value="TRANSMEMBRANE PROTEIN WITH METALLOPHOSPHOESTERASE DOMAIN-RELATED"/>
    <property type="match status" value="1"/>
</dbReference>
<proteinExistence type="predicted"/>
<sequence>MQPSPPITRREFLKKGIRLAASLIATGGVIGGYSTFLEPRWYDLTRVIIPFERLPSAFHGIRIVHISDIHMGHYFELSDLETVINLIRQEKPDLICFTGDLFDAKITVDPKQISSLLATLEAPLGKWSVLGNHDRLAGNLKIAALLQNGGFRTLFNDHQVIRSGGQAIQIAGVEDMLTGEPDLAKTLYGANAGIFTLLLSHCANFADIAAGYAIDLQLSGHSHGGQIRLPLFGAVVTPPLGNKYVMGLHSVPGSKLQVYTTRGVGTTLFPFRFLCRPEITVLTLEQIKP</sequence>
<evidence type="ECO:0000259" key="3">
    <source>
        <dbReference type="Pfam" id="PF00149"/>
    </source>
</evidence>
<dbReference type="Proteomes" id="UP000650466">
    <property type="component" value="Unassembled WGS sequence"/>
</dbReference>
<dbReference type="InterPro" id="IPR029052">
    <property type="entry name" value="Metallo-depent_PP-like"/>
</dbReference>
<dbReference type="EMBL" id="JACVVD010000009">
    <property type="protein sequence ID" value="MBD0383107.1"/>
    <property type="molecule type" value="Genomic_DNA"/>
</dbReference>
<evidence type="ECO:0000256" key="1">
    <source>
        <dbReference type="ARBA" id="ARBA00022723"/>
    </source>
</evidence>
<dbReference type="InterPro" id="IPR004843">
    <property type="entry name" value="Calcineurin-like_PHP"/>
</dbReference>